<proteinExistence type="predicted"/>
<comment type="caution">
    <text evidence="2">The sequence shown here is derived from an EMBL/GenBank/DDBJ whole genome shotgun (WGS) entry which is preliminary data.</text>
</comment>
<organism evidence="2">
    <name type="scientific">Schlesneria paludicola</name>
    <dbReference type="NCBI Taxonomy" id="360056"/>
    <lineage>
        <taxon>Bacteria</taxon>
        <taxon>Pseudomonadati</taxon>
        <taxon>Planctomycetota</taxon>
        <taxon>Planctomycetia</taxon>
        <taxon>Planctomycetales</taxon>
        <taxon>Planctomycetaceae</taxon>
        <taxon>Schlesneria</taxon>
    </lineage>
</organism>
<name>A0A7C4LK03_9PLAN</name>
<gene>
    <name evidence="2" type="ORF">ENS64_04745</name>
</gene>
<keyword evidence="1" id="KW-0812">Transmembrane</keyword>
<protein>
    <submittedName>
        <fullName evidence="2">Uncharacterized protein</fullName>
    </submittedName>
</protein>
<keyword evidence="1" id="KW-1133">Transmembrane helix</keyword>
<dbReference type="AlphaFoldDB" id="A0A7C4LK03"/>
<sequence>MALGMMAIFVGIVCAVVFTVVIGGMLVHLLATGALFWTINRHVHRRLNEAAAKPCGFCGGMIAAGELQCPQCGGPREAPAD</sequence>
<reference evidence="2" key="1">
    <citation type="journal article" date="2020" name="mSystems">
        <title>Genome- and Community-Level Interaction Insights into Carbon Utilization and Element Cycling Functions of Hydrothermarchaeota in Hydrothermal Sediment.</title>
        <authorList>
            <person name="Zhou Z."/>
            <person name="Liu Y."/>
            <person name="Xu W."/>
            <person name="Pan J."/>
            <person name="Luo Z.H."/>
            <person name="Li M."/>
        </authorList>
    </citation>
    <scope>NUCLEOTIDE SEQUENCE [LARGE SCALE GENOMIC DNA]</scope>
    <source>
        <strain evidence="2">SpSt-508</strain>
    </source>
</reference>
<keyword evidence="1" id="KW-0472">Membrane</keyword>
<evidence type="ECO:0000256" key="1">
    <source>
        <dbReference type="SAM" id="Phobius"/>
    </source>
</evidence>
<accession>A0A7C4LK03</accession>
<feature type="transmembrane region" description="Helical" evidence="1">
    <location>
        <begin position="6"/>
        <end position="37"/>
    </location>
</feature>
<evidence type="ECO:0000313" key="2">
    <source>
        <dbReference type="EMBL" id="HGT38555.1"/>
    </source>
</evidence>
<dbReference type="EMBL" id="DSVQ01000010">
    <property type="protein sequence ID" value="HGT38555.1"/>
    <property type="molecule type" value="Genomic_DNA"/>
</dbReference>